<proteinExistence type="predicted"/>
<protein>
    <submittedName>
        <fullName evidence="1">Uncharacterized protein</fullName>
    </submittedName>
</protein>
<sequence length="66" mass="7149">MSNVNPLTEAITVLRTSIINDKDIYNGFVSSIESAINEAKPYTKERDLAVAILNRVVGIEGGEQGL</sequence>
<organism evidence="1 2">
    <name type="scientific">Blautia producta</name>
    <dbReference type="NCBI Taxonomy" id="33035"/>
    <lineage>
        <taxon>Bacteria</taxon>
        <taxon>Bacillati</taxon>
        <taxon>Bacillota</taxon>
        <taxon>Clostridia</taxon>
        <taxon>Lachnospirales</taxon>
        <taxon>Lachnospiraceae</taxon>
        <taxon>Blautia</taxon>
    </lineage>
</organism>
<evidence type="ECO:0000313" key="1">
    <source>
        <dbReference type="EMBL" id="QMW80679.1"/>
    </source>
</evidence>
<dbReference type="Proteomes" id="UP000515789">
    <property type="component" value="Chromosome"/>
</dbReference>
<name>A0A7G5N1D6_9FIRM</name>
<gene>
    <name evidence="1" type="ORF">E5259_25580</name>
</gene>
<dbReference type="GeneID" id="75053844"/>
<dbReference type="RefSeq" id="WP_018596629.1">
    <property type="nucleotide sequence ID" value="NZ_CABLBP010000031.1"/>
</dbReference>
<reference evidence="1 2" key="1">
    <citation type="submission" date="2019-04" db="EMBL/GenBank/DDBJ databases">
        <authorList>
            <person name="Schori C."/>
            <person name="Ahrens C."/>
        </authorList>
    </citation>
    <scope>NUCLEOTIDE SEQUENCE [LARGE SCALE GENOMIC DNA]</scope>
    <source>
        <strain evidence="1 2">DSM 2950</strain>
    </source>
</reference>
<accession>A0A7G5N1D6</accession>
<evidence type="ECO:0000313" key="2">
    <source>
        <dbReference type="Proteomes" id="UP000515789"/>
    </source>
</evidence>
<dbReference type="AlphaFoldDB" id="A0A7G5N1D6"/>
<dbReference type="EMBL" id="CP039126">
    <property type="protein sequence ID" value="QMW80679.1"/>
    <property type="molecule type" value="Genomic_DNA"/>
</dbReference>